<sequence length="221" mass="25009">MSKVGALILSGGGNAEQSHVINLHFAELINKQKPVLYIPLAGDPQVRTYKESYDYIVQAFQEVGIKEIVMWTDVSRKSRQDLEPFSAIYISGGDSQRLLHIIKEADFDEALIEYFQDGGIIYGQSAGAIIFGKEITHFKSGHPVAGLNLIEDRSIWCHYKHKDDQAIHKRVKRLRHPILLLPDGNAIHWNGEHMRSIGTRSSFLVDEFGKKEPTEEVEDEV</sequence>
<gene>
    <name evidence="5" type="ORF">GCM10010954_10440</name>
</gene>
<evidence type="ECO:0000256" key="3">
    <source>
        <dbReference type="ARBA" id="ARBA00022801"/>
    </source>
</evidence>
<dbReference type="SUPFAM" id="SSF52317">
    <property type="entry name" value="Class I glutamine amidotransferase-like"/>
    <property type="match status" value="1"/>
</dbReference>
<dbReference type="RefSeq" id="WP_188376387.1">
    <property type="nucleotide sequence ID" value="NZ_BMEL01000001.1"/>
</dbReference>
<dbReference type="GO" id="GO:0006508">
    <property type="term" value="P:proteolysis"/>
    <property type="evidence" value="ECO:0007669"/>
    <property type="project" value="UniProtKB-KW"/>
</dbReference>
<comment type="caution">
    <text evidence="5">The sequence shown here is derived from an EMBL/GenBank/DDBJ whole genome shotgun (WGS) entry which is preliminary data.</text>
</comment>
<dbReference type="AlphaFoldDB" id="A0A917ETI2"/>
<keyword evidence="3" id="KW-0378">Hydrolase</keyword>
<dbReference type="PANTHER" id="PTHR20842">
    <property type="entry name" value="PROTEASE S51 ALPHA-ASPARTYL DIPEPTIDASE"/>
    <property type="match status" value="1"/>
</dbReference>
<keyword evidence="6" id="KW-1185">Reference proteome</keyword>
<dbReference type="Pfam" id="PF03575">
    <property type="entry name" value="Peptidase_S51"/>
    <property type="match status" value="1"/>
</dbReference>
<keyword evidence="4" id="KW-0720">Serine protease</keyword>
<comment type="similarity">
    <text evidence="1">Belongs to the peptidase S51 family.</text>
</comment>
<evidence type="ECO:0000256" key="4">
    <source>
        <dbReference type="ARBA" id="ARBA00022825"/>
    </source>
</evidence>
<dbReference type="EMBL" id="BMEL01000001">
    <property type="protein sequence ID" value="GGF13619.1"/>
    <property type="molecule type" value="Genomic_DNA"/>
</dbReference>
<evidence type="ECO:0008006" key="7">
    <source>
        <dbReference type="Google" id="ProtNLM"/>
    </source>
</evidence>
<evidence type="ECO:0000313" key="6">
    <source>
        <dbReference type="Proteomes" id="UP000660110"/>
    </source>
</evidence>
<dbReference type="InterPro" id="IPR005320">
    <property type="entry name" value="Peptidase_S51"/>
</dbReference>
<proteinExistence type="inferred from homology"/>
<evidence type="ECO:0000313" key="5">
    <source>
        <dbReference type="EMBL" id="GGF13619.1"/>
    </source>
</evidence>
<dbReference type="InterPro" id="IPR029062">
    <property type="entry name" value="Class_I_gatase-like"/>
</dbReference>
<dbReference type="Proteomes" id="UP000660110">
    <property type="component" value="Unassembled WGS sequence"/>
</dbReference>
<organism evidence="5 6">
    <name type="scientific">Halobacillus andaensis</name>
    <dbReference type="NCBI Taxonomy" id="1176239"/>
    <lineage>
        <taxon>Bacteria</taxon>
        <taxon>Bacillati</taxon>
        <taxon>Bacillota</taxon>
        <taxon>Bacilli</taxon>
        <taxon>Bacillales</taxon>
        <taxon>Bacillaceae</taxon>
        <taxon>Halobacillus</taxon>
    </lineage>
</organism>
<evidence type="ECO:0000256" key="2">
    <source>
        <dbReference type="ARBA" id="ARBA00022670"/>
    </source>
</evidence>
<keyword evidence="2" id="KW-0645">Protease</keyword>
<evidence type="ECO:0000256" key="1">
    <source>
        <dbReference type="ARBA" id="ARBA00006534"/>
    </source>
</evidence>
<dbReference type="PANTHER" id="PTHR20842:SF0">
    <property type="entry name" value="ALPHA-ASPARTYL DIPEPTIDASE"/>
    <property type="match status" value="1"/>
</dbReference>
<accession>A0A917ETI2</accession>
<dbReference type="GO" id="GO:0008236">
    <property type="term" value="F:serine-type peptidase activity"/>
    <property type="evidence" value="ECO:0007669"/>
    <property type="project" value="UniProtKB-KW"/>
</dbReference>
<protein>
    <recommendedName>
        <fullName evidence="7">Peptidase E</fullName>
    </recommendedName>
</protein>
<dbReference type="Gene3D" id="3.40.50.880">
    <property type="match status" value="1"/>
</dbReference>
<name>A0A917ETI2_HALAA</name>
<reference evidence="5" key="1">
    <citation type="journal article" date="2014" name="Int. J. Syst. Evol. Microbiol.">
        <title>Complete genome sequence of Corynebacterium casei LMG S-19264T (=DSM 44701T), isolated from a smear-ripened cheese.</title>
        <authorList>
            <consortium name="US DOE Joint Genome Institute (JGI-PGF)"/>
            <person name="Walter F."/>
            <person name="Albersmeier A."/>
            <person name="Kalinowski J."/>
            <person name="Ruckert C."/>
        </authorList>
    </citation>
    <scope>NUCLEOTIDE SEQUENCE</scope>
    <source>
        <strain evidence="5">CGMCC 1.12153</strain>
    </source>
</reference>
<reference evidence="5" key="2">
    <citation type="submission" date="2020-09" db="EMBL/GenBank/DDBJ databases">
        <authorList>
            <person name="Sun Q."/>
            <person name="Zhou Y."/>
        </authorList>
    </citation>
    <scope>NUCLEOTIDE SEQUENCE</scope>
    <source>
        <strain evidence="5">CGMCC 1.12153</strain>
    </source>
</reference>